<name>A0A5C6AI47_9BACT</name>
<evidence type="ECO:0000313" key="2">
    <source>
        <dbReference type="Proteomes" id="UP000316213"/>
    </source>
</evidence>
<dbReference type="Proteomes" id="UP000316213">
    <property type="component" value="Unassembled WGS sequence"/>
</dbReference>
<dbReference type="RefSeq" id="WP_231602892.1">
    <property type="nucleotide sequence ID" value="NZ_SJPM01000003.1"/>
</dbReference>
<accession>A0A5C6AI47</accession>
<protein>
    <submittedName>
        <fullName evidence="1">Uncharacterized protein</fullName>
    </submittedName>
</protein>
<reference evidence="1 2" key="1">
    <citation type="submission" date="2019-02" db="EMBL/GenBank/DDBJ databases">
        <title>Deep-cultivation of Planctomycetes and their phenomic and genomic characterization uncovers novel biology.</title>
        <authorList>
            <person name="Wiegand S."/>
            <person name="Jogler M."/>
            <person name="Boedeker C."/>
            <person name="Pinto D."/>
            <person name="Vollmers J."/>
            <person name="Rivas-Marin E."/>
            <person name="Kohn T."/>
            <person name="Peeters S.H."/>
            <person name="Heuer A."/>
            <person name="Rast P."/>
            <person name="Oberbeckmann S."/>
            <person name="Bunk B."/>
            <person name="Jeske O."/>
            <person name="Meyerdierks A."/>
            <person name="Storesund J.E."/>
            <person name="Kallscheuer N."/>
            <person name="Luecker S."/>
            <person name="Lage O.M."/>
            <person name="Pohl T."/>
            <person name="Merkel B.J."/>
            <person name="Hornburger P."/>
            <person name="Mueller R.-W."/>
            <person name="Bruemmer F."/>
            <person name="Labrenz M."/>
            <person name="Spormann A.M."/>
            <person name="Op Den Camp H."/>
            <person name="Overmann J."/>
            <person name="Amann R."/>
            <person name="Jetten M.S.M."/>
            <person name="Mascher T."/>
            <person name="Medema M.H."/>
            <person name="Devos D.P."/>
            <person name="Kaster A.-K."/>
            <person name="Ovreas L."/>
            <person name="Rohde M."/>
            <person name="Galperin M.Y."/>
            <person name="Jogler C."/>
        </authorList>
    </citation>
    <scope>NUCLEOTIDE SEQUENCE [LARGE SCALE GENOMIC DNA]</scope>
    <source>
        <strain evidence="1 2">Pla100</strain>
    </source>
</reference>
<dbReference type="AlphaFoldDB" id="A0A5C6AI47"/>
<proteinExistence type="predicted"/>
<organism evidence="1 2">
    <name type="scientific">Neorhodopirellula pilleata</name>
    <dbReference type="NCBI Taxonomy" id="2714738"/>
    <lineage>
        <taxon>Bacteria</taxon>
        <taxon>Pseudomonadati</taxon>
        <taxon>Planctomycetota</taxon>
        <taxon>Planctomycetia</taxon>
        <taxon>Pirellulales</taxon>
        <taxon>Pirellulaceae</taxon>
        <taxon>Neorhodopirellula</taxon>
    </lineage>
</organism>
<evidence type="ECO:0000313" key="1">
    <source>
        <dbReference type="EMBL" id="TWT98731.1"/>
    </source>
</evidence>
<dbReference type="EMBL" id="SJPM01000003">
    <property type="protein sequence ID" value="TWT98731.1"/>
    <property type="molecule type" value="Genomic_DNA"/>
</dbReference>
<keyword evidence="2" id="KW-1185">Reference proteome</keyword>
<gene>
    <name evidence="1" type="ORF">Pla100_18960</name>
</gene>
<comment type="caution">
    <text evidence="1">The sequence shown here is derived from an EMBL/GenBank/DDBJ whole genome shotgun (WGS) entry which is preliminary data.</text>
</comment>
<sequence>MSVLTVNPKLRSRRMMITMGSVLSLFSWVIGLDHAIMAQEPNIAAEKSVVSDRPDLLAMMVTEGVQLTPDKRFVLPRPDLVSIDGELVSSTEAEKAFAEIAGRHGDRFSKDSVVAPISVQTDSINNDAGERIGHFIDVAFVVHQTIEEIRKSEALEDFKRQDDPTRTIELSDDKDADDFEKNRTRALTEEELKTFGVSADDEFETLGYLQLPILSQVVVRGVARTRRSVWSEDDVDAPVILTWLIDSRFRSDTPTDDSIANQWRPIERSSTGEKYLGSPRSYAGLGGYVAITPVPGTPEASLVQIRFVLHEPQDWFSGRNLLRSKLPILVQDRVRNLRRELQ</sequence>